<gene>
    <name evidence="1" type="ORF">Nocox_07535</name>
</gene>
<accession>A0ABX8TXE1</accession>
<sequence length="134" mass="13991">MALAATYVCVCDDSVIGLPSARFVPVGGGPSSAAPQTSNSESWPAGQLVLAVIWRRTYRVVVAAKVTVAAGLKVWVAEAAIVVNVEPFALPWTVSVCVRLGQPAGSLSTSRLTLALVPRSTWIHCGKALFADSQ</sequence>
<evidence type="ECO:0000313" key="1">
    <source>
        <dbReference type="EMBL" id="QYC39132.1"/>
    </source>
</evidence>
<evidence type="ECO:0008006" key="3">
    <source>
        <dbReference type="Google" id="ProtNLM"/>
    </source>
</evidence>
<dbReference type="Proteomes" id="UP000824681">
    <property type="component" value="Chromosome"/>
</dbReference>
<evidence type="ECO:0000313" key="2">
    <source>
        <dbReference type="Proteomes" id="UP000824681"/>
    </source>
</evidence>
<keyword evidence="2" id="KW-1185">Reference proteome</keyword>
<proteinExistence type="predicted"/>
<reference evidence="1 2" key="1">
    <citation type="journal article" date="2021" name="ACS Chem. Biol.">
        <title>Genomic-Led Discovery of a Novel Glycopeptide Antibiotic by Nonomuraea coxensis DSM 45129.</title>
        <authorList>
            <person name="Yushchuk O."/>
            <person name="Vior N.M."/>
            <person name="Andreo-Vidal A."/>
            <person name="Berini F."/>
            <person name="Ruckert C."/>
            <person name="Busche T."/>
            <person name="Binda E."/>
            <person name="Kalinowski J."/>
            <person name="Truman A.W."/>
            <person name="Marinelli F."/>
        </authorList>
    </citation>
    <scope>NUCLEOTIDE SEQUENCE [LARGE SCALE GENOMIC DNA]</scope>
    <source>
        <strain evidence="1 2">DSM 45129</strain>
    </source>
</reference>
<protein>
    <recommendedName>
        <fullName evidence="3">Secreted protein</fullName>
    </recommendedName>
</protein>
<organism evidence="1 2">
    <name type="scientific">Nonomuraea coxensis DSM 45129</name>
    <dbReference type="NCBI Taxonomy" id="1122611"/>
    <lineage>
        <taxon>Bacteria</taxon>
        <taxon>Bacillati</taxon>
        <taxon>Actinomycetota</taxon>
        <taxon>Actinomycetes</taxon>
        <taxon>Streptosporangiales</taxon>
        <taxon>Streptosporangiaceae</taxon>
        <taxon>Nonomuraea</taxon>
    </lineage>
</organism>
<name>A0ABX8TXE1_9ACTN</name>
<dbReference type="EMBL" id="CP068985">
    <property type="protein sequence ID" value="QYC39132.1"/>
    <property type="molecule type" value="Genomic_DNA"/>
</dbReference>